<dbReference type="InterPro" id="IPR000701">
    <property type="entry name" value="SuccDH_FuR_B_TM-su"/>
</dbReference>
<comment type="caution">
    <text evidence="15">The sequence shown here is derived from an EMBL/GenBank/DDBJ whole genome shotgun (WGS) entry which is preliminary data.</text>
</comment>
<evidence type="ECO:0000256" key="3">
    <source>
        <dbReference type="ARBA" id="ARBA00004141"/>
    </source>
</evidence>
<evidence type="ECO:0000256" key="13">
    <source>
        <dbReference type="SAM" id="MobiDB-lite"/>
    </source>
</evidence>
<evidence type="ECO:0000256" key="14">
    <source>
        <dbReference type="SAM" id="Phobius"/>
    </source>
</evidence>
<comment type="similarity">
    <text evidence="4">Belongs to the cytochrome b560 family.</text>
</comment>
<evidence type="ECO:0000256" key="2">
    <source>
        <dbReference type="ARBA" id="ARBA00004050"/>
    </source>
</evidence>
<keyword evidence="8" id="KW-0479">Metal-binding</keyword>
<comment type="subunit">
    <text evidence="12">Part of an enzyme complex containing four subunits: a flavoprotein, an iron-sulfur protein, plus two membrane-anchoring proteins, SdhC and SdhD. The complex can form homotrimers.</text>
</comment>
<reference evidence="15 16" key="1">
    <citation type="submission" date="2023-10" db="EMBL/GenBank/DDBJ databases">
        <title>Sorlinia euscelidii gen. nov., sp. nov., an acetic acid bacteria isolated from the gut of Euscelidius variegatus emitter.</title>
        <authorList>
            <person name="Michoud G."/>
            <person name="Marasco R."/>
            <person name="Seferji K."/>
            <person name="Gonella E."/>
            <person name="Garuglieri E."/>
            <person name="Alma A."/>
            <person name="Mapelli F."/>
            <person name="Borin S."/>
            <person name="Daffonchio D."/>
            <person name="Crotti E."/>
        </authorList>
    </citation>
    <scope>NUCLEOTIDE SEQUENCE [LARGE SCALE GENOMIC DNA]</scope>
    <source>
        <strain evidence="15 16">EV16P</strain>
    </source>
</reference>
<comment type="subcellular location">
    <subcellularLocation>
        <location evidence="3">Membrane</location>
        <topology evidence="3">Multi-pass membrane protein</topology>
    </subcellularLocation>
</comment>
<sequence length="152" mass="17043">MVADRRDSLYEGVNSDGNRVRRPKSPHLTIYKFRLSMLMSIGNRMAGVVSTVGLGMFAFWLRGLARGGATYRKSNALLCHPVARLTLAGWCAASIYHFVVGLRHLIWDDAHRLEKTQINRDGPRSLVMTLMITTIVLGSLTMRARRRKGAES</sequence>
<keyword evidence="6" id="KW-0349">Heme</keyword>
<dbReference type="Proteomes" id="UP001312908">
    <property type="component" value="Unassembled WGS sequence"/>
</dbReference>
<feature type="region of interest" description="Disordered" evidence="13">
    <location>
        <begin position="1"/>
        <end position="21"/>
    </location>
</feature>
<evidence type="ECO:0000256" key="12">
    <source>
        <dbReference type="ARBA" id="ARBA00025912"/>
    </source>
</evidence>
<dbReference type="Pfam" id="PF01127">
    <property type="entry name" value="Sdh_cyt"/>
    <property type="match status" value="1"/>
</dbReference>
<organism evidence="15 16">
    <name type="scientific">Sorlinia euscelidii</name>
    <dbReference type="NCBI Taxonomy" id="3081148"/>
    <lineage>
        <taxon>Bacteria</taxon>
        <taxon>Pseudomonadati</taxon>
        <taxon>Pseudomonadota</taxon>
        <taxon>Alphaproteobacteria</taxon>
        <taxon>Acetobacterales</taxon>
        <taxon>Acetobacteraceae</taxon>
        <taxon>Sorlinia</taxon>
    </lineage>
</organism>
<evidence type="ECO:0000256" key="1">
    <source>
        <dbReference type="ARBA" id="ARBA00001971"/>
    </source>
</evidence>
<keyword evidence="9 14" id="KW-1133">Transmembrane helix</keyword>
<protein>
    <recommendedName>
        <fullName evidence="5">Succinate dehydrogenase cytochrome b556 subunit</fullName>
    </recommendedName>
</protein>
<dbReference type="PANTHER" id="PTHR10978:SF5">
    <property type="entry name" value="SUCCINATE DEHYDROGENASE CYTOCHROME B560 SUBUNIT, MITOCHONDRIAL"/>
    <property type="match status" value="1"/>
</dbReference>
<keyword evidence="11 14" id="KW-0472">Membrane</keyword>
<dbReference type="PROSITE" id="PS01001">
    <property type="entry name" value="SDH_CYT_2"/>
    <property type="match status" value="1"/>
</dbReference>
<dbReference type="CDD" id="cd03499">
    <property type="entry name" value="SQR_TypeC_SdhC"/>
    <property type="match status" value="1"/>
</dbReference>
<evidence type="ECO:0000313" key="16">
    <source>
        <dbReference type="Proteomes" id="UP001312908"/>
    </source>
</evidence>
<dbReference type="InterPro" id="IPR018495">
    <property type="entry name" value="Succ_DH_cyt_bsu_CS"/>
</dbReference>
<dbReference type="Gene3D" id="1.20.1300.10">
    <property type="entry name" value="Fumarate reductase/succinate dehydrogenase, transmembrane subunit"/>
    <property type="match status" value="1"/>
</dbReference>
<dbReference type="NCBIfam" id="TIGR02970">
    <property type="entry name" value="succ_dehyd_cytB"/>
    <property type="match status" value="1"/>
</dbReference>
<name>A0ABU7U358_9PROT</name>
<evidence type="ECO:0000313" key="15">
    <source>
        <dbReference type="EMBL" id="MEE8658020.1"/>
    </source>
</evidence>
<gene>
    <name evidence="15" type="ORF">DOFOFD_03200</name>
</gene>
<evidence type="ECO:0000256" key="7">
    <source>
        <dbReference type="ARBA" id="ARBA00022692"/>
    </source>
</evidence>
<feature type="transmembrane region" description="Helical" evidence="14">
    <location>
        <begin position="126"/>
        <end position="144"/>
    </location>
</feature>
<proteinExistence type="inferred from homology"/>
<feature type="transmembrane region" description="Helical" evidence="14">
    <location>
        <begin position="41"/>
        <end position="61"/>
    </location>
</feature>
<evidence type="ECO:0000256" key="11">
    <source>
        <dbReference type="ARBA" id="ARBA00023136"/>
    </source>
</evidence>
<dbReference type="RefSeq" id="WP_394818971.1">
    <property type="nucleotide sequence ID" value="NZ_JAWJZY010000001.1"/>
</dbReference>
<evidence type="ECO:0000256" key="6">
    <source>
        <dbReference type="ARBA" id="ARBA00022617"/>
    </source>
</evidence>
<dbReference type="InterPro" id="IPR034804">
    <property type="entry name" value="SQR/QFR_C/D"/>
</dbReference>
<keyword evidence="7 14" id="KW-0812">Transmembrane</keyword>
<keyword evidence="10" id="KW-0408">Iron</keyword>
<comment type="cofactor">
    <cofactor evidence="1">
        <name>heme</name>
        <dbReference type="ChEBI" id="CHEBI:30413"/>
    </cofactor>
</comment>
<evidence type="ECO:0000256" key="10">
    <source>
        <dbReference type="ARBA" id="ARBA00023004"/>
    </source>
</evidence>
<comment type="function">
    <text evidence="2">Membrane-anchoring subunit of succinate dehydrogenase (SDH).</text>
</comment>
<dbReference type="EMBL" id="JAWJZY010000001">
    <property type="protein sequence ID" value="MEE8658020.1"/>
    <property type="molecule type" value="Genomic_DNA"/>
</dbReference>
<evidence type="ECO:0000256" key="8">
    <source>
        <dbReference type="ARBA" id="ARBA00022723"/>
    </source>
</evidence>
<dbReference type="PANTHER" id="PTHR10978">
    <property type="entry name" value="SUCCINATE DEHYDROGENASE CYTOCHROME B560 SUBUNIT"/>
    <property type="match status" value="1"/>
</dbReference>
<evidence type="ECO:0000256" key="5">
    <source>
        <dbReference type="ARBA" id="ARBA00020076"/>
    </source>
</evidence>
<accession>A0ABU7U358</accession>
<dbReference type="InterPro" id="IPR014314">
    <property type="entry name" value="Succ_DH_cytb556"/>
</dbReference>
<dbReference type="SUPFAM" id="SSF81343">
    <property type="entry name" value="Fumarate reductase respiratory complex transmembrane subunits"/>
    <property type="match status" value="1"/>
</dbReference>
<keyword evidence="16" id="KW-1185">Reference proteome</keyword>
<evidence type="ECO:0000256" key="9">
    <source>
        <dbReference type="ARBA" id="ARBA00022989"/>
    </source>
</evidence>
<evidence type="ECO:0000256" key="4">
    <source>
        <dbReference type="ARBA" id="ARBA00007244"/>
    </source>
</evidence>
<feature type="transmembrane region" description="Helical" evidence="14">
    <location>
        <begin position="82"/>
        <end position="106"/>
    </location>
</feature>